<protein>
    <submittedName>
        <fullName evidence="1">Uncharacterized protein</fullName>
    </submittedName>
</protein>
<comment type="caution">
    <text evidence="1">The sequence shown here is derived from an EMBL/GenBank/DDBJ whole genome shotgun (WGS) entry which is preliminary data.</text>
</comment>
<reference evidence="1 2" key="1">
    <citation type="submission" date="2019-07" db="EMBL/GenBank/DDBJ databases">
        <title>Genomic Encyclopedia of Type Strains, Phase III (KMG-III): the genomes of soil and plant-associated and newly described type strains.</title>
        <authorList>
            <person name="Whitman W."/>
        </authorList>
    </citation>
    <scope>NUCLEOTIDE SEQUENCE [LARGE SCALE GENOMIC DNA]</scope>
    <source>
        <strain evidence="1 2">BL24</strain>
    </source>
</reference>
<evidence type="ECO:0000313" key="1">
    <source>
        <dbReference type="EMBL" id="TYP73098.1"/>
    </source>
</evidence>
<dbReference type="RefSeq" id="WP_148930667.1">
    <property type="nucleotide sequence ID" value="NZ_VNHS01000007.1"/>
</dbReference>
<name>A0A5S5C3A0_9BACL</name>
<dbReference type="EMBL" id="VNHS01000007">
    <property type="protein sequence ID" value="TYP73098.1"/>
    <property type="molecule type" value="Genomic_DNA"/>
</dbReference>
<keyword evidence="2" id="KW-1185">Reference proteome</keyword>
<evidence type="ECO:0000313" key="2">
    <source>
        <dbReference type="Proteomes" id="UP000323257"/>
    </source>
</evidence>
<dbReference type="OrthoDB" id="2622676at2"/>
<accession>A0A5S5C3A0</accession>
<sequence length="170" mass="18676">MPARVKRKKPVGNVTRKKSIAARKARATQVLNPGFTDPTFFPWRDVGAVFLSTLRPNIGAQSAFFAVQPGRSASLRQRVTLGQPGPTGRFRLIYSVLADRNNNQGVFQVSFLNTAISRTTNLNLLPSTNYGSFEIVFSSAQSSLELEFRVNGTGLRPAFMFLDTVVIIPA</sequence>
<dbReference type="Proteomes" id="UP000323257">
    <property type="component" value="Unassembled WGS sequence"/>
</dbReference>
<organism evidence="1 2">
    <name type="scientific">Paenibacillus methanolicus</name>
    <dbReference type="NCBI Taxonomy" id="582686"/>
    <lineage>
        <taxon>Bacteria</taxon>
        <taxon>Bacillati</taxon>
        <taxon>Bacillota</taxon>
        <taxon>Bacilli</taxon>
        <taxon>Bacillales</taxon>
        <taxon>Paenibacillaceae</taxon>
        <taxon>Paenibacillus</taxon>
    </lineage>
</organism>
<gene>
    <name evidence="1" type="ORF">BCM02_10782</name>
</gene>
<proteinExistence type="predicted"/>
<dbReference type="AlphaFoldDB" id="A0A5S5C3A0"/>